<feature type="transmembrane region" description="Helical" evidence="1">
    <location>
        <begin position="246"/>
        <end position="271"/>
    </location>
</feature>
<evidence type="ECO:0000313" key="3">
    <source>
        <dbReference type="EMBL" id="VDR42245.1"/>
    </source>
</evidence>
<dbReference type="NCBIfam" id="NF046009">
    <property type="entry name" value="MAGa3780_fam"/>
    <property type="match status" value="1"/>
</dbReference>
<gene>
    <name evidence="3" type="ORF">NCTC10126_00752</name>
    <name evidence="2" type="ORF">NPA07_03895</name>
</gene>
<reference evidence="2" key="2">
    <citation type="submission" date="2022-07" db="EMBL/GenBank/DDBJ databases">
        <title>Complete genome of Mycoplasma caviae type strain G122.</title>
        <authorList>
            <person name="Spergser J."/>
        </authorList>
    </citation>
    <scope>NUCLEOTIDE SEQUENCE</scope>
    <source>
        <strain evidence="2">G122</strain>
    </source>
</reference>
<feature type="transmembrane region" description="Helical" evidence="1">
    <location>
        <begin position="179"/>
        <end position="200"/>
    </location>
</feature>
<feature type="transmembrane region" description="Helical" evidence="1">
    <location>
        <begin position="115"/>
        <end position="133"/>
    </location>
</feature>
<keyword evidence="1" id="KW-0472">Membrane</keyword>
<dbReference type="AlphaFoldDB" id="A0A3P8L7J9"/>
<dbReference type="OrthoDB" id="400065at2"/>
<proteinExistence type="predicted"/>
<evidence type="ECO:0000313" key="4">
    <source>
        <dbReference type="Proteomes" id="UP000280036"/>
    </source>
</evidence>
<protein>
    <submittedName>
        <fullName evidence="3">Uncharacterized protein</fullName>
    </submittedName>
</protein>
<accession>A0A3P8L7J9</accession>
<dbReference type="RefSeq" id="WP_126118450.1">
    <property type="nucleotide sequence ID" value="NZ_CP101806.1"/>
</dbReference>
<reference evidence="3 4" key="1">
    <citation type="submission" date="2018-12" db="EMBL/GenBank/DDBJ databases">
        <authorList>
            <consortium name="Pathogen Informatics"/>
        </authorList>
    </citation>
    <scope>NUCLEOTIDE SEQUENCE [LARGE SCALE GENOMIC DNA]</scope>
    <source>
        <strain evidence="3 4">NCTC10126</strain>
    </source>
</reference>
<dbReference type="Proteomes" id="UP000280036">
    <property type="component" value="Unassembled WGS sequence"/>
</dbReference>
<feature type="transmembrane region" description="Helical" evidence="1">
    <location>
        <begin position="90"/>
        <end position="108"/>
    </location>
</feature>
<evidence type="ECO:0000313" key="5">
    <source>
        <dbReference type="Proteomes" id="UP001058569"/>
    </source>
</evidence>
<dbReference type="EMBL" id="UZVY01000001">
    <property type="protein sequence ID" value="VDR42245.1"/>
    <property type="molecule type" value="Genomic_DNA"/>
</dbReference>
<keyword evidence="1" id="KW-0812">Transmembrane</keyword>
<evidence type="ECO:0000256" key="1">
    <source>
        <dbReference type="SAM" id="Phobius"/>
    </source>
</evidence>
<sequence>MTNSTCEKKCNFDFKNWTILRKITFIFGVIVLAITLLSLVLTWLNTSIKLDKIIKELEAANPGIIAKIQASKAAPSFIGNSWKYTQTFTYMSNFLLGISMVLFGYFYNNKRIQKTFFISVVYITITFAIYWSLIFPKVFGAKYTALALFTSTNVHAINPFIGILILIFNRKNIVVDKKLMFLSNLGVIGYFVLAFVIFWLGRKYSGNFTNNYSNKANVLSQYVDSDIVVYSFLNFIEPFFYRGGKIAIVIALNVLMIVIAIFAPIGLSYFWKSTLRIKFENKVTESIKNE</sequence>
<dbReference type="Proteomes" id="UP001058569">
    <property type="component" value="Chromosome"/>
</dbReference>
<keyword evidence="1" id="KW-1133">Transmembrane helix</keyword>
<dbReference type="EMBL" id="CP101806">
    <property type="protein sequence ID" value="UUD34927.1"/>
    <property type="molecule type" value="Genomic_DNA"/>
</dbReference>
<evidence type="ECO:0000313" key="2">
    <source>
        <dbReference type="EMBL" id="UUD34927.1"/>
    </source>
</evidence>
<keyword evidence="5" id="KW-1185">Reference proteome</keyword>
<name>A0A3P8L7J9_9BACT</name>
<organism evidence="3 4">
    <name type="scientific">Mycoplasmopsis caviae</name>
    <dbReference type="NCBI Taxonomy" id="55603"/>
    <lineage>
        <taxon>Bacteria</taxon>
        <taxon>Bacillati</taxon>
        <taxon>Mycoplasmatota</taxon>
        <taxon>Mycoplasmoidales</taxon>
        <taxon>Metamycoplasmataceae</taxon>
        <taxon>Mycoplasmopsis</taxon>
    </lineage>
</organism>
<feature type="transmembrane region" description="Helical" evidence="1">
    <location>
        <begin position="23"/>
        <end position="44"/>
    </location>
</feature>
<feature type="transmembrane region" description="Helical" evidence="1">
    <location>
        <begin position="145"/>
        <end position="167"/>
    </location>
</feature>